<reference evidence="4" key="1">
    <citation type="submission" date="2022-12" db="EMBL/GenBank/DDBJ databases">
        <title>Draft genome assemblies for two species of Escallonia (Escalloniales).</title>
        <authorList>
            <person name="Chanderbali A."/>
            <person name="Dervinis C."/>
            <person name="Anghel I."/>
            <person name="Soltis D."/>
            <person name="Soltis P."/>
            <person name="Zapata F."/>
        </authorList>
    </citation>
    <scope>NUCLEOTIDE SEQUENCE</scope>
    <source>
        <strain evidence="4">UCBG64.0493</strain>
        <tissue evidence="4">Leaf</tissue>
    </source>
</reference>
<evidence type="ECO:0000259" key="3">
    <source>
        <dbReference type="PROSITE" id="PS51473"/>
    </source>
</evidence>
<feature type="domain" description="Gnk2-homologous" evidence="3">
    <location>
        <begin position="15"/>
        <end position="122"/>
    </location>
</feature>
<keyword evidence="5" id="KW-1185">Reference proteome</keyword>
<keyword evidence="2" id="KW-0677">Repeat</keyword>
<dbReference type="Proteomes" id="UP001188597">
    <property type="component" value="Unassembled WGS sequence"/>
</dbReference>
<dbReference type="InterPro" id="IPR038408">
    <property type="entry name" value="GNK2_sf"/>
</dbReference>
<evidence type="ECO:0000256" key="1">
    <source>
        <dbReference type="ARBA" id="ARBA00022729"/>
    </source>
</evidence>
<protein>
    <recommendedName>
        <fullName evidence="3">Gnk2-homologous domain-containing protein</fullName>
    </recommendedName>
</protein>
<evidence type="ECO:0000313" key="5">
    <source>
        <dbReference type="Proteomes" id="UP001188597"/>
    </source>
</evidence>
<evidence type="ECO:0000313" key="4">
    <source>
        <dbReference type="EMBL" id="KAK3010221.1"/>
    </source>
</evidence>
<gene>
    <name evidence="4" type="ORF">RJ639_011860</name>
</gene>
<dbReference type="AlphaFoldDB" id="A0AA88VJN5"/>
<dbReference type="CDD" id="cd23509">
    <property type="entry name" value="Gnk2-like"/>
    <property type="match status" value="1"/>
</dbReference>
<dbReference type="EMBL" id="JAVXUP010001566">
    <property type="protein sequence ID" value="KAK3010221.1"/>
    <property type="molecule type" value="Genomic_DNA"/>
</dbReference>
<accession>A0AA88VJN5</accession>
<name>A0AA88VJN5_9ASTE</name>
<keyword evidence="1" id="KW-0732">Signal</keyword>
<dbReference type="Pfam" id="PF01657">
    <property type="entry name" value="Stress-antifung"/>
    <property type="match status" value="1"/>
</dbReference>
<proteinExistence type="predicted"/>
<dbReference type="PANTHER" id="PTHR32099">
    <property type="entry name" value="CYSTEINE-RICH REPEAT SECRETORY PROTEIN"/>
    <property type="match status" value="1"/>
</dbReference>
<dbReference type="PROSITE" id="PS51473">
    <property type="entry name" value="GNK2"/>
    <property type="match status" value="1"/>
</dbReference>
<organism evidence="4 5">
    <name type="scientific">Escallonia herrerae</name>
    <dbReference type="NCBI Taxonomy" id="1293975"/>
    <lineage>
        <taxon>Eukaryota</taxon>
        <taxon>Viridiplantae</taxon>
        <taxon>Streptophyta</taxon>
        <taxon>Embryophyta</taxon>
        <taxon>Tracheophyta</taxon>
        <taxon>Spermatophyta</taxon>
        <taxon>Magnoliopsida</taxon>
        <taxon>eudicotyledons</taxon>
        <taxon>Gunneridae</taxon>
        <taxon>Pentapetalae</taxon>
        <taxon>asterids</taxon>
        <taxon>campanulids</taxon>
        <taxon>Escalloniales</taxon>
        <taxon>Escalloniaceae</taxon>
        <taxon>Escallonia</taxon>
    </lineage>
</organism>
<dbReference type="InterPro" id="IPR002902">
    <property type="entry name" value="GNK2"/>
</dbReference>
<evidence type="ECO:0000256" key="2">
    <source>
        <dbReference type="ARBA" id="ARBA00022737"/>
    </source>
</evidence>
<dbReference type="PANTHER" id="PTHR32099:SF51">
    <property type="entry name" value="CYSTEINE-RICH RECEPTOR-LIKE PROTEIN KINASE 25 ISOFORM X1"/>
    <property type="match status" value="1"/>
</dbReference>
<sequence length="146" mass="16470">MSRYSSRSMLRKVETCPPIVYCNANNYTDIDRFYDLLRNFLYKLSGEAAAGGLFRKFGAGNVTGPGLARMYVLVQCTRDLTEADCNESLEGAATYIQTYCYARWGSVIFTPSCKLYAFYKEASVDVQPNTLKPPTVHRYRVLSAPQ</sequence>
<comment type="caution">
    <text evidence="4">The sequence shown here is derived from an EMBL/GenBank/DDBJ whole genome shotgun (WGS) entry which is preliminary data.</text>
</comment>
<dbReference type="Gene3D" id="3.30.430.20">
    <property type="entry name" value="Gnk2 domain, C-X8-C-X2-C motif"/>
    <property type="match status" value="1"/>
</dbReference>